<evidence type="ECO:0000313" key="2">
    <source>
        <dbReference type="Proteomes" id="UP001222027"/>
    </source>
</evidence>
<reference evidence="1 2" key="1">
    <citation type="submission" date="2022-12" db="EMBL/GenBank/DDBJ databases">
        <title>Chromosome-scale assembly of the Ensete ventricosum genome.</title>
        <authorList>
            <person name="Dussert Y."/>
            <person name="Stocks J."/>
            <person name="Wendawek A."/>
            <person name="Woldeyes F."/>
            <person name="Nichols R.A."/>
            <person name="Borrell J.S."/>
        </authorList>
    </citation>
    <scope>NUCLEOTIDE SEQUENCE [LARGE SCALE GENOMIC DNA]</scope>
    <source>
        <strain evidence="2">cv. Maze</strain>
        <tissue evidence="1">Seeds</tissue>
    </source>
</reference>
<protein>
    <recommendedName>
        <fullName evidence="3">BRO1 domain-containing protein</fullName>
    </recommendedName>
</protein>
<evidence type="ECO:0000313" key="1">
    <source>
        <dbReference type="EMBL" id="KAJ8458273.1"/>
    </source>
</evidence>
<dbReference type="EMBL" id="JAQQAF010000009">
    <property type="protein sequence ID" value="KAJ8458273.1"/>
    <property type="molecule type" value="Genomic_DNA"/>
</dbReference>
<comment type="caution">
    <text evidence="1">The sequence shown here is derived from an EMBL/GenBank/DDBJ whole genome shotgun (WGS) entry which is preliminary data.</text>
</comment>
<dbReference type="AlphaFoldDB" id="A0AAV8PNM7"/>
<evidence type="ECO:0008006" key="3">
    <source>
        <dbReference type="Google" id="ProtNLM"/>
    </source>
</evidence>
<keyword evidence="2" id="KW-1185">Reference proteome</keyword>
<gene>
    <name evidence="1" type="ORF">OPV22_031199</name>
</gene>
<organism evidence="1 2">
    <name type="scientific">Ensete ventricosum</name>
    <name type="common">Abyssinian banana</name>
    <name type="synonym">Musa ensete</name>
    <dbReference type="NCBI Taxonomy" id="4639"/>
    <lineage>
        <taxon>Eukaryota</taxon>
        <taxon>Viridiplantae</taxon>
        <taxon>Streptophyta</taxon>
        <taxon>Embryophyta</taxon>
        <taxon>Tracheophyta</taxon>
        <taxon>Spermatophyta</taxon>
        <taxon>Magnoliopsida</taxon>
        <taxon>Liliopsida</taxon>
        <taxon>Zingiberales</taxon>
        <taxon>Musaceae</taxon>
        <taxon>Ensete</taxon>
    </lineage>
</organism>
<accession>A0AAV8PNM7</accession>
<dbReference type="Proteomes" id="UP001222027">
    <property type="component" value="Unassembled WGS sequence"/>
</dbReference>
<sequence length="108" mass="12075">MPHHPREVSGFLLPPVFHLPPLYSFPLSPAEAVAREVLGVHYLGRQPLRFVQAAESFEEASAYLHNTVSGIEAAYCAFGAILETLLPDEQLRKELGLGFLEQKQSFRQ</sequence>
<name>A0AAV8PNM7_ENSVE</name>
<proteinExistence type="predicted"/>